<keyword evidence="1 2" id="KW-0238">DNA-binding</keyword>
<accession>A0A3N1XKV3</accession>
<dbReference type="InterPro" id="IPR009057">
    <property type="entry name" value="Homeodomain-like_sf"/>
</dbReference>
<dbReference type="PANTHER" id="PTHR43479">
    <property type="entry name" value="ACREF/ENVCD OPERON REPRESSOR-RELATED"/>
    <property type="match status" value="1"/>
</dbReference>
<dbReference type="PANTHER" id="PTHR43479:SF11">
    <property type="entry name" value="ACREF_ENVCD OPERON REPRESSOR-RELATED"/>
    <property type="match status" value="1"/>
</dbReference>
<dbReference type="InterPro" id="IPR050624">
    <property type="entry name" value="HTH-type_Tx_Regulator"/>
</dbReference>
<comment type="caution">
    <text evidence="4">The sequence shown here is derived from an EMBL/GenBank/DDBJ whole genome shotgun (WGS) entry which is preliminary data.</text>
</comment>
<dbReference type="EMBL" id="RJVG01000007">
    <property type="protein sequence ID" value="ROR27306.1"/>
    <property type="molecule type" value="Genomic_DNA"/>
</dbReference>
<proteinExistence type="predicted"/>
<evidence type="ECO:0000313" key="4">
    <source>
        <dbReference type="EMBL" id="ROR27306.1"/>
    </source>
</evidence>
<gene>
    <name evidence="4" type="ORF">EDD66_107220</name>
</gene>
<reference evidence="4 5" key="1">
    <citation type="submission" date="2018-11" db="EMBL/GenBank/DDBJ databases">
        <title>Genomic Encyclopedia of Type Strains, Phase IV (KMG-IV): sequencing the most valuable type-strain genomes for metagenomic binning, comparative biology and taxonomic classification.</title>
        <authorList>
            <person name="Goeker M."/>
        </authorList>
    </citation>
    <scope>NUCLEOTIDE SEQUENCE [LARGE SCALE GENOMIC DNA]</scope>
    <source>
        <strain evidence="4 5">DSM 26537</strain>
    </source>
</reference>
<evidence type="ECO:0000259" key="3">
    <source>
        <dbReference type="PROSITE" id="PS50977"/>
    </source>
</evidence>
<dbReference type="PROSITE" id="PS50977">
    <property type="entry name" value="HTH_TETR_2"/>
    <property type="match status" value="1"/>
</dbReference>
<dbReference type="Pfam" id="PF00440">
    <property type="entry name" value="TetR_N"/>
    <property type="match status" value="1"/>
</dbReference>
<dbReference type="SUPFAM" id="SSF46689">
    <property type="entry name" value="Homeodomain-like"/>
    <property type="match status" value="1"/>
</dbReference>
<evidence type="ECO:0000256" key="1">
    <source>
        <dbReference type="ARBA" id="ARBA00023125"/>
    </source>
</evidence>
<feature type="DNA-binding region" description="H-T-H motif" evidence="2">
    <location>
        <begin position="37"/>
        <end position="56"/>
    </location>
</feature>
<dbReference type="Proteomes" id="UP000273083">
    <property type="component" value="Unassembled WGS sequence"/>
</dbReference>
<feature type="domain" description="HTH tetR-type" evidence="3">
    <location>
        <begin position="14"/>
        <end position="74"/>
    </location>
</feature>
<evidence type="ECO:0000256" key="2">
    <source>
        <dbReference type="PROSITE-ProRule" id="PRU00335"/>
    </source>
</evidence>
<dbReference type="InterPro" id="IPR001647">
    <property type="entry name" value="HTH_TetR"/>
</dbReference>
<keyword evidence="5" id="KW-1185">Reference proteome</keyword>
<dbReference type="GO" id="GO:0003677">
    <property type="term" value="F:DNA binding"/>
    <property type="evidence" value="ECO:0007669"/>
    <property type="project" value="UniProtKB-UniRule"/>
</dbReference>
<dbReference type="Gene3D" id="1.10.357.10">
    <property type="entry name" value="Tetracycline Repressor, domain 2"/>
    <property type="match status" value="1"/>
</dbReference>
<organism evidence="4 5">
    <name type="scientific">Mobilisporobacter senegalensis</name>
    <dbReference type="NCBI Taxonomy" id="1329262"/>
    <lineage>
        <taxon>Bacteria</taxon>
        <taxon>Bacillati</taxon>
        <taxon>Bacillota</taxon>
        <taxon>Clostridia</taxon>
        <taxon>Lachnospirales</taxon>
        <taxon>Lachnospiraceae</taxon>
        <taxon>Mobilisporobacter</taxon>
    </lineage>
</organism>
<protein>
    <submittedName>
        <fullName evidence="4">TetR family transcriptional regulator</fullName>
    </submittedName>
</protein>
<dbReference type="AlphaFoldDB" id="A0A3N1XKV3"/>
<evidence type="ECO:0000313" key="5">
    <source>
        <dbReference type="Proteomes" id="UP000273083"/>
    </source>
</evidence>
<name>A0A3N1XKV3_9FIRM</name>
<dbReference type="PRINTS" id="PR00455">
    <property type="entry name" value="HTHTETR"/>
</dbReference>
<sequence length="202" mass="23807">MYFSINTSYKVFMIDKKTAIYNCGKELFSSNGFKDTNISDITKKAGVGVGTFYNYYDSKEKLFMEIFLDENVELKKNMMVSIDLEDEPGKLIKEILKFNLNGMNSNPILKQWYNKDVFNKIEQLYREENGINSVHFLYDNFIDIIEKWQLEGKMRKDIAPDFIMTIFFSIINMDTHKEEIGIEYFPEILDYLTEFVMKGLAI</sequence>